<protein>
    <recommendedName>
        <fullName evidence="7">Thioredoxin reductase</fullName>
        <ecNumber evidence="7">1.8.1.9</ecNumber>
    </recommendedName>
</protein>
<sequence>MEFKSMNLNEKSPVVPEGDVEKVKCLIVGSGPAGYTAAIYAARANLNPVVIEGLQPGGQLTTTTEVDNFPGYPQGVTGPDMMADLKKQAERFGTDCRWGLVTAVDFSIYPHKVVVDEKKVIEAESVILATGATARYLGFPTEEKYMGSGVSACATCDGFFYRGKDVAVVGGGDTAAEEATYLAGLCNKVYLIVRKPFLRASKAMQDRVFKTENIEVLFEHNTKELYGDGVVEGAKLIKRMGEADEAEVDIKIDGFFVAIGHTPNSKVFADYLKTDDQGYVITEPDSTKTNVPGVFASGDLKDPHYRQAITSAGSGCMAAMDAERFLAERE</sequence>
<keyword evidence="6 7" id="KW-0676">Redox-active center</keyword>
<dbReference type="RefSeq" id="WP_211334415.1">
    <property type="nucleotide sequence ID" value="NZ_CANNFL010000002.1"/>
</dbReference>
<dbReference type="Gene3D" id="3.50.50.60">
    <property type="entry name" value="FAD/NAD(P)-binding domain"/>
    <property type="match status" value="2"/>
</dbReference>
<dbReference type="PRINTS" id="PR00469">
    <property type="entry name" value="PNDRDTASEII"/>
</dbReference>
<dbReference type="SUPFAM" id="SSF51905">
    <property type="entry name" value="FAD/NAD(P)-binding domain"/>
    <property type="match status" value="1"/>
</dbReference>
<reference evidence="10 11" key="1">
    <citation type="submission" date="2018-09" db="EMBL/GenBank/DDBJ databases">
        <title>Genomic Encyclopedia of Archaeal and Bacterial Type Strains, Phase II (KMG-II): from individual species to whole genera.</title>
        <authorList>
            <person name="Goeker M."/>
        </authorList>
    </citation>
    <scope>NUCLEOTIDE SEQUENCE [LARGE SCALE GENOMIC DNA]</scope>
    <source>
        <strain evidence="10 11">DSM 21950</strain>
    </source>
</reference>
<dbReference type="GO" id="GO:0019430">
    <property type="term" value="P:removal of superoxide radicals"/>
    <property type="evidence" value="ECO:0007669"/>
    <property type="project" value="UniProtKB-UniRule"/>
</dbReference>
<evidence type="ECO:0000256" key="4">
    <source>
        <dbReference type="ARBA" id="ARBA00023002"/>
    </source>
</evidence>
<evidence type="ECO:0000313" key="10">
    <source>
        <dbReference type="EMBL" id="RKE04187.1"/>
    </source>
</evidence>
<evidence type="ECO:0000313" key="11">
    <source>
        <dbReference type="Proteomes" id="UP000284531"/>
    </source>
</evidence>
<dbReference type="NCBIfam" id="TIGR01292">
    <property type="entry name" value="TRX_reduct"/>
    <property type="match status" value="1"/>
</dbReference>
<evidence type="ECO:0000256" key="3">
    <source>
        <dbReference type="ARBA" id="ARBA00022827"/>
    </source>
</evidence>
<dbReference type="Pfam" id="PF07992">
    <property type="entry name" value="Pyr_redox_2"/>
    <property type="match status" value="1"/>
</dbReference>
<keyword evidence="4 7" id="KW-0560">Oxidoreductase</keyword>
<proteinExistence type="inferred from homology"/>
<evidence type="ECO:0000256" key="8">
    <source>
        <dbReference type="RuleBase" id="RU003881"/>
    </source>
</evidence>
<dbReference type="GO" id="GO:0005737">
    <property type="term" value="C:cytoplasm"/>
    <property type="evidence" value="ECO:0007669"/>
    <property type="project" value="InterPro"/>
</dbReference>
<dbReference type="InterPro" id="IPR050097">
    <property type="entry name" value="Ferredoxin-NADP_redctase_2"/>
</dbReference>
<keyword evidence="5" id="KW-1015">Disulfide bond</keyword>
<comment type="subunit">
    <text evidence="7">Homodimer.</text>
</comment>
<evidence type="ECO:0000256" key="1">
    <source>
        <dbReference type="ARBA" id="ARBA00009333"/>
    </source>
</evidence>
<dbReference type="EMBL" id="RAPQ01000008">
    <property type="protein sequence ID" value="RKE04187.1"/>
    <property type="molecule type" value="Genomic_DNA"/>
</dbReference>
<dbReference type="EC" id="1.8.1.9" evidence="7"/>
<dbReference type="Proteomes" id="UP000284531">
    <property type="component" value="Unassembled WGS sequence"/>
</dbReference>
<evidence type="ECO:0000256" key="7">
    <source>
        <dbReference type="RuleBase" id="RU003880"/>
    </source>
</evidence>
<dbReference type="AlphaFoldDB" id="A0A419X8U9"/>
<keyword evidence="8" id="KW-0521">NADP</keyword>
<dbReference type="InterPro" id="IPR005982">
    <property type="entry name" value="Thioredox_Rdtase"/>
</dbReference>
<evidence type="ECO:0000256" key="6">
    <source>
        <dbReference type="ARBA" id="ARBA00023284"/>
    </source>
</evidence>
<dbReference type="PANTHER" id="PTHR48105">
    <property type="entry name" value="THIOREDOXIN REDUCTASE 1-RELATED-RELATED"/>
    <property type="match status" value="1"/>
</dbReference>
<dbReference type="GO" id="GO:0004791">
    <property type="term" value="F:thioredoxin-disulfide reductase (NADPH) activity"/>
    <property type="evidence" value="ECO:0007669"/>
    <property type="project" value="UniProtKB-UniRule"/>
</dbReference>
<accession>A0A419X8U9</accession>
<comment type="similarity">
    <text evidence="1 7">Belongs to the class-II pyridine nucleotide-disulfide oxidoreductase family.</text>
</comment>
<evidence type="ECO:0000256" key="2">
    <source>
        <dbReference type="ARBA" id="ARBA00022630"/>
    </source>
</evidence>
<name>A0A419X8U9_9BACT</name>
<evidence type="ECO:0000256" key="5">
    <source>
        <dbReference type="ARBA" id="ARBA00023157"/>
    </source>
</evidence>
<comment type="cofactor">
    <cofactor evidence="8">
        <name>FAD</name>
        <dbReference type="ChEBI" id="CHEBI:57692"/>
    </cofactor>
    <text evidence="8">Binds 1 FAD per subunit.</text>
</comment>
<feature type="domain" description="FAD/NAD(P)-binding" evidence="9">
    <location>
        <begin position="24"/>
        <end position="314"/>
    </location>
</feature>
<dbReference type="InterPro" id="IPR023753">
    <property type="entry name" value="FAD/NAD-binding_dom"/>
</dbReference>
<gene>
    <name evidence="10" type="ORF">BXY64_1203</name>
</gene>
<organism evidence="10 11">
    <name type="scientific">Marinifilum flexuosum</name>
    <dbReference type="NCBI Taxonomy" id="1117708"/>
    <lineage>
        <taxon>Bacteria</taxon>
        <taxon>Pseudomonadati</taxon>
        <taxon>Bacteroidota</taxon>
        <taxon>Bacteroidia</taxon>
        <taxon>Marinilabiliales</taxon>
        <taxon>Marinifilaceae</taxon>
    </lineage>
</organism>
<dbReference type="InterPro" id="IPR036188">
    <property type="entry name" value="FAD/NAD-bd_sf"/>
</dbReference>
<dbReference type="PRINTS" id="PR00368">
    <property type="entry name" value="FADPNR"/>
</dbReference>
<comment type="catalytic activity">
    <reaction evidence="7">
        <text>[thioredoxin]-dithiol + NADP(+) = [thioredoxin]-disulfide + NADPH + H(+)</text>
        <dbReference type="Rhea" id="RHEA:20345"/>
        <dbReference type="Rhea" id="RHEA-COMP:10698"/>
        <dbReference type="Rhea" id="RHEA-COMP:10700"/>
        <dbReference type="ChEBI" id="CHEBI:15378"/>
        <dbReference type="ChEBI" id="CHEBI:29950"/>
        <dbReference type="ChEBI" id="CHEBI:50058"/>
        <dbReference type="ChEBI" id="CHEBI:57783"/>
        <dbReference type="ChEBI" id="CHEBI:58349"/>
        <dbReference type="EC" id="1.8.1.9"/>
    </reaction>
</comment>
<keyword evidence="11" id="KW-1185">Reference proteome</keyword>
<dbReference type="PROSITE" id="PS00573">
    <property type="entry name" value="PYRIDINE_REDOX_2"/>
    <property type="match status" value="1"/>
</dbReference>
<dbReference type="InterPro" id="IPR008255">
    <property type="entry name" value="Pyr_nucl-diS_OxRdtase_2_AS"/>
</dbReference>
<evidence type="ECO:0000259" key="9">
    <source>
        <dbReference type="Pfam" id="PF07992"/>
    </source>
</evidence>
<keyword evidence="3 7" id="KW-0274">FAD</keyword>
<keyword evidence="2 7" id="KW-0285">Flavoprotein</keyword>
<comment type="caution">
    <text evidence="10">The sequence shown here is derived from an EMBL/GenBank/DDBJ whole genome shotgun (WGS) entry which is preliminary data.</text>
</comment>